<accession>F2RC69</accession>
<evidence type="ECO:0000256" key="1">
    <source>
        <dbReference type="SAM" id="Phobius"/>
    </source>
</evidence>
<keyword evidence="1" id="KW-0472">Membrane</keyword>
<evidence type="ECO:0000313" key="2">
    <source>
        <dbReference type="EMBL" id="CCA59320.1"/>
    </source>
</evidence>
<dbReference type="PATRIC" id="fig|953739.5.peg.1245"/>
<dbReference type="GeneID" id="51868037"/>
<dbReference type="HOGENOM" id="CLU_2977538_0_0_11"/>
<feature type="transmembrane region" description="Helical" evidence="1">
    <location>
        <begin position="5"/>
        <end position="22"/>
    </location>
</feature>
<gene>
    <name evidence="2" type="ordered locus">SVEN_6034</name>
</gene>
<name>F2RC69_STRVP</name>
<keyword evidence="1" id="KW-0812">Transmembrane</keyword>
<dbReference type="Proteomes" id="UP000006854">
    <property type="component" value="Chromosome"/>
</dbReference>
<dbReference type="KEGG" id="sve:SVEN_6034"/>
<organism evidence="2 3">
    <name type="scientific">Streptomyces venezuelae (strain ATCC 10712 / CBS 650.69 / DSM 40230 / JCM 4526 / NBRC 13096 / PD 04745)</name>
    <dbReference type="NCBI Taxonomy" id="953739"/>
    <lineage>
        <taxon>Bacteria</taxon>
        <taxon>Bacillati</taxon>
        <taxon>Actinomycetota</taxon>
        <taxon>Actinomycetes</taxon>
        <taxon>Kitasatosporales</taxon>
        <taxon>Streptomycetaceae</taxon>
        <taxon>Streptomyces</taxon>
    </lineage>
</organism>
<keyword evidence="1" id="KW-1133">Transmembrane helix</keyword>
<evidence type="ECO:0000313" key="3">
    <source>
        <dbReference type="Proteomes" id="UP000006854"/>
    </source>
</evidence>
<sequence>MKKWTAYAAIATGLLLTVLYLFEVISVSPYSTFAVLAGAALVVDGVRRVRELRRTQAH</sequence>
<dbReference type="AlphaFoldDB" id="F2RC69"/>
<protein>
    <submittedName>
        <fullName evidence="2">Uncharacterized protein</fullName>
    </submittedName>
</protein>
<keyword evidence="3" id="KW-1185">Reference proteome</keyword>
<proteinExistence type="predicted"/>
<dbReference type="EMBL" id="FR845719">
    <property type="protein sequence ID" value="CCA59320.1"/>
    <property type="molecule type" value="Genomic_DNA"/>
</dbReference>
<reference evidence="2 3" key="1">
    <citation type="journal article" date="2011" name="BMC Genomics">
        <title>Genome-wide analysis of the role of GlnR in Streptomyces venezuelae provides new insights into global nitrogen regulation in actinomycetes.</title>
        <authorList>
            <person name="Pullan S.T."/>
            <person name="Bibb M.J."/>
            <person name="Merrick M."/>
        </authorList>
    </citation>
    <scope>NUCLEOTIDE SEQUENCE [LARGE SCALE GENOMIC DNA]</scope>
    <source>
        <strain evidence="3">ATCC 10712 / CBS 650.69 / DSM 40230 / JCM 4526 / NBRC 13096 / PD 04745</strain>
    </source>
</reference>
<dbReference type="OrthoDB" id="9954446at2"/>
<dbReference type="RefSeq" id="WP_015037215.1">
    <property type="nucleotide sequence ID" value="NC_018750.1"/>
</dbReference>